<reference evidence="2 3" key="1">
    <citation type="journal article" date="2023" name="bioRxiv">
        <title>Conserved and derived expression patterns and positive selection on dental genes reveal complex evolutionary context of ever-growing rodent molars.</title>
        <authorList>
            <person name="Calamari Z.T."/>
            <person name="Song A."/>
            <person name="Cohen E."/>
            <person name="Akter M."/>
            <person name="Roy R.D."/>
            <person name="Hallikas O."/>
            <person name="Christensen M.M."/>
            <person name="Li P."/>
            <person name="Marangoni P."/>
            <person name="Jernvall J."/>
            <person name="Klein O.D."/>
        </authorList>
    </citation>
    <scope>NUCLEOTIDE SEQUENCE [LARGE SCALE GENOMIC DNA]</scope>
    <source>
        <strain evidence="2">V071</strain>
    </source>
</reference>
<name>A0AAW0IYW6_MYOGA</name>
<sequence length="312" mass="35804">MCVQEGEYPNRLDPQNPEYAEETGPSIIVNGFSERLRTSHSQRIRPNFENLLESCSRASGRTRVRQEQNSTKPQAELKTVTEGIMASEEESNDCKSRKVSVQTDWIPKIQYMQRKQVPVSLSIAFQKDYGPATFREFGHIQRIWLDRILVQSQSNWPWSRKTMGGSVWCSNVGLHLYRPPSSDEGLKTLFFPPMSLEMIRKLQELLLMGRKYIPRICLTAFDDLRSIKVSIQTDQDPKKPGHADETRPSAIVNGFSVSPHVVWYRTKDAMIQLTNTFRNKAGYKIVPRYRLASKNHAGHKILLQKSFMSLGS</sequence>
<evidence type="ECO:0000313" key="3">
    <source>
        <dbReference type="Proteomes" id="UP001488838"/>
    </source>
</evidence>
<gene>
    <name evidence="2" type="ORF">U0070_002646</name>
</gene>
<organism evidence="2 3">
    <name type="scientific">Myodes glareolus</name>
    <name type="common">Bank vole</name>
    <name type="synonym">Clethrionomys glareolus</name>
    <dbReference type="NCBI Taxonomy" id="447135"/>
    <lineage>
        <taxon>Eukaryota</taxon>
        <taxon>Metazoa</taxon>
        <taxon>Chordata</taxon>
        <taxon>Craniata</taxon>
        <taxon>Vertebrata</taxon>
        <taxon>Euteleostomi</taxon>
        <taxon>Mammalia</taxon>
        <taxon>Eutheria</taxon>
        <taxon>Euarchontoglires</taxon>
        <taxon>Glires</taxon>
        <taxon>Rodentia</taxon>
        <taxon>Myomorpha</taxon>
        <taxon>Muroidea</taxon>
        <taxon>Cricetidae</taxon>
        <taxon>Arvicolinae</taxon>
        <taxon>Myodes</taxon>
    </lineage>
</organism>
<keyword evidence="3" id="KW-1185">Reference proteome</keyword>
<proteinExistence type="predicted"/>
<dbReference type="EMBL" id="JBBHLL010000079">
    <property type="protein sequence ID" value="KAK7819542.1"/>
    <property type="molecule type" value="Genomic_DNA"/>
</dbReference>
<evidence type="ECO:0000313" key="2">
    <source>
        <dbReference type="EMBL" id="KAK7819542.1"/>
    </source>
</evidence>
<accession>A0AAW0IYW6</accession>
<comment type="caution">
    <text evidence="2">The sequence shown here is derived from an EMBL/GenBank/DDBJ whole genome shotgun (WGS) entry which is preliminary data.</text>
</comment>
<feature type="region of interest" description="Disordered" evidence="1">
    <location>
        <begin position="1"/>
        <end position="22"/>
    </location>
</feature>
<evidence type="ECO:0000256" key="1">
    <source>
        <dbReference type="SAM" id="MobiDB-lite"/>
    </source>
</evidence>
<dbReference type="AlphaFoldDB" id="A0AAW0IYW6"/>
<protein>
    <submittedName>
        <fullName evidence="2">Uncharacterized protein</fullName>
    </submittedName>
</protein>
<dbReference type="Proteomes" id="UP001488838">
    <property type="component" value="Unassembled WGS sequence"/>
</dbReference>